<evidence type="ECO:0000313" key="5">
    <source>
        <dbReference type="EMBL" id="MBB5207432.1"/>
    </source>
</evidence>
<comment type="caution">
    <text evidence="5">The sequence shown here is derived from an EMBL/GenBank/DDBJ whole genome shotgun (WGS) entry which is preliminary data.</text>
</comment>
<protein>
    <submittedName>
        <fullName evidence="5">Putative repeat protein (TIGR01451 family)</fullName>
    </submittedName>
</protein>
<feature type="chain" id="PRO_5030635989" evidence="2">
    <location>
        <begin position="26"/>
        <end position="2329"/>
    </location>
</feature>
<dbReference type="Pfam" id="PF01345">
    <property type="entry name" value="DUF11"/>
    <property type="match status" value="1"/>
</dbReference>
<feature type="domain" description="DUF11" evidence="3">
    <location>
        <begin position="2175"/>
        <end position="2286"/>
    </location>
</feature>
<evidence type="ECO:0000259" key="4">
    <source>
        <dbReference type="Pfam" id="PF24346"/>
    </source>
</evidence>
<organism evidence="5 6">
    <name type="scientific">Chiayiivirga flava</name>
    <dbReference type="NCBI Taxonomy" id="659595"/>
    <lineage>
        <taxon>Bacteria</taxon>
        <taxon>Pseudomonadati</taxon>
        <taxon>Pseudomonadota</taxon>
        <taxon>Gammaproteobacteria</taxon>
        <taxon>Lysobacterales</taxon>
        <taxon>Lysobacteraceae</taxon>
        <taxon>Chiayiivirga</taxon>
    </lineage>
</organism>
<keyword evidence="2" id="KW-0732">Signal</keyword>
<proteinExistence type="predicted"/>
<evidence type="ECO:0000256" key="1">
    <source>
        <dbReference type="SAM" id="MobiDB-lite"/>
    </source>
</evidence>
<keyword evidence="6" id="KW-1185">Reference proteome</keyword>
<dbReference type="RefSeq" id="WP_183959990.1">
    <property type="nucleotide sequence ID" value="NZ_JACHHP010000002.1"/>
</dbReference>
<feature type="region of interest" description="Disordered" evidence="1">
    <location>
        <begin position="1799"/>
        <end position="1821"/>
    </location>
</feature>
<evidence type="ECO:0000256" key="2">
    <source>
        <dbReference type="SAM" id="SignalP"/>
    </source>
</evidence>
<dbReference type="EMBL" id="JACHHP010000002">
    <property type="protein sequence ID" value="MBB5207432.1"/>
    <property type="molecule type" value="Genomic_DNA"/>
</dbReference>
<name>A0A7W8D4L0_9GAMM</name>
<feature type="domain" description="DUF7507" evidence="4">
    <location>
        <begin position="1363"/>
        <end position="1466"/>
    </location>
</feature>
<reference evidence="5 6" key="1">
    <citation type="submission" date="2020-08" db="EMBL/GenBank/DDBJ databases">
        <title>Genomic Encyclopedia of Type Strains, Phase IV (KMG-IV): sequencing the most valuable type-strain genomes for metagenomic binning, comparative biology and taxonomic classification.</title>
        <authorList>
            <person name="Goeker M."/>
        </authorList>
    </citation>
    <scope>NUCLEOTIDE SEQUENCE [LARGE SCALE GENOMIC DNA]</scope>
    <source>
        <strain evidence="5 6">DSM 24163</strain>
    </source>
</reference>
<dbReference type="PANTHER" id="PTHR34819:SF3">
    <property type="entry name" value="CELL SURFACE PROTEIN"/>
    <property type="match status" value="1"/>
</dbReference>
<feature type="region of interest" description="Disordered" evidence="1">
    <location>
        <begin position="1914"/>
        <end position="1941"/>
    </location>
</feature>
<accession>A0A7W8D4L0</accession>
<feature type="domain" description="DUF7507" evidence="4">
    <location>
        <begin position="1478"/>
        <end position="1583"/>
    </location>
</feature>
<dbReference type="NCBIfam" id="TIGR01451">
    <property type="entry name" value="B_ant_repeat"/>
    <property type="match status" value="3"/>
</dbReference>
<feature type="region of interest" description="Disordered" evidence="1">
    <location>
        <begin position="1334"/>
        <end position="1357"/>
    </location>
</feature>
<feature type="domain" description="DUF7507" evidence="4">
    <location>
        <begin position="1945"/>
        <end position="2045"/>
    </location>
</feature>
<feature type="domain" description="DUF7507" evidence="4">
    <location>
        <begin position="2056"/>
        <end position="2161"/>
    </location>
</feature>
<feature type="region of interest" description="Disordered" evidence="1">
    <location>
        <begin position="1567"/>
        <end position="1589"/>
    </location>
</feature>
<feature type="signal peptide" evidence="2">
    <location>
        <begin position="1"/>
        <end position="25"/>
    </location>
</feature>
<dbReference type="InterPro" id="IPR051172">
    <property type="entry name" value="Chlamydia_OmcB"/>
</dbReference>
<dbReference type="Pfam" id="PF24346">
    <property type="entry name" value="DUF7507"/>
    <property type="match status" value="8"/>
</dbReference>
<gene>
    <name evidence="5" type="ORF">HNQ52_000961</name>
</gene>
<feature type="compositionally biased region" description="Low complexity" evidence="1">
    <location>
        <begin position="2147"/>
        <end position="2158"/>
    </location>
</feature>
<sequence>MRIRSLLSGWLLAPLVLLCAGAVQAEGSRSLYPATYPAAGAYPAGGFRANLDMDGSGAYAGIIERRQFLYLYVQAGEYIALGSRNRSNGGDIFVYDPQDFGQRGAETVPGTADFTCSGGAIGGAAGPHYSGGTLGTIATRAQELAGPNSADNTVTVPNGFAPCAYRAPVTGVYGVRFTPATTGAGPDGVIDPPAVSNTTVAAWDVSVRADATSTASFDGRLFTYAWAGWTGGNSRSIHHALYYVTTDGYRYEQTAQGLDPNGFALYANSAGFLDQGSPLYKNIRGSNQVLAELRPVGITGVSAQRPQYPVFFSDVRDGGPNEAEVERTLAALGIPLAPTPPQVTDVAFNGNLGGITSTVNAGGTFTFSTIDTLSYQIVISRDSVDFDPANVLNRVITGAALGGDHIVIWDGLDNSGNPFPEGSYEFELSGRNGEVHFPLIDAEGNANGGPTVVKLNGPSAGSGTVYFDDRGYVTRSNFAVGTLNGHLCGAGNTSLQPTPTHSLVGIDSTAGGPNTFARRWAGNTNNNADCTNTQGFGDGKGLDLWTYESVAPAREPVVIVPAAEGVDVGTLASVSATVLPGDTAYGTFVFSNNGEDPAAGVTYSVTLGNPAEPDTCPATVNFSLVPAGVTATWNPAPLCTITFTGMPTTLASGESLTFNFDYVVGVANPGPIPLVTTIAATNETPGAPSPNTANAVTVVPSIDAVDDDFTGTPFGPGGGTTPSVFDNDTLNDAPFADGEVSVTIEDIGGLVGVTVNPDGTLDVPPGTPPGTYTITYEICSVAIPTLCDTATATVFVGSGADPLVCDGTFYQVRQLAGGSRLFLLDRSSNPYVAVEQYNAGVTLNAMGYNSADDHLYALLNPTTAGNALYRLGAGGVVDLNGAAAGVAVPVAGLPNAAYDGGAFDGAGRYFVSQSAGPMFRIDNVGGIAPTPTAQAVATVADAAPPAGYTGSATFVIGDIAARPGESTAALTVLYGVRQDQAGTVFLYRFAISAPGSAAPTAAVSRIATNLPLTTFGSVFFDTSGTFYVYDNSADATAGFYAVDVATGIATNVSGSDSASSSDGGSCAFTAQTIDVVKAAGAVAPVNATTFDVPYSLVVGNLGGVPVPNVQVSDNLANTYADGAPTLAIVAGPTAAAPCTVNPGFDGVSDFALLAGLDTLAPGASCAIDFTVRVSYASAADIPLGTQENTAYASSTSGAGPNPGYSYPGGAPLPPVSLIAADESTDGPALPTDPDGDLPSPTPVLFPAPGIAIDKSSNSASIPALPATITYTFLVSNTGNVDLTSPGVNDALCDAAPLLGGGDDGDGVLEVGEVFTYTCSHAVTQAEFNAGTLLNTATASGTPPGGAPPLESPPDSTTTTFVPAPGIAIDKTSDSASIPALPATITYTFLVGNTGNVDLTSPGVNDALCDAPPVLVGGDDGDGVLEVGEVFTYSCSHAVTQGEFNAGSLLNTATATGTPPTGGPIDSPPDSTTTTFVVTPGIAIDKSSDSASIDALPATIAYTFLVSNTGNVDLTAPGVNDALCDAAPVLTGGDDGDGVLEVGEVFTYTCSHAVTLAEFEAPSGTLVNTATASGTPPTGGPIESPPDSTTTTFDQDAAIAIVKTSDTSTLSALPATIVYTFAVSNAGNVALATPAVNDALCDAAPVLSGGDDGDGVLEVGEVFTYTCSHAVTQAEFDTGSLINTATASGVPPSGVPIESPPDSTTTTFVPAPGIALVKTSDTATLPALPATIVYTFVASNTGNVTLSAPSINDALCDAPAVYVSGDTDGDTALGVGEAFTFTCSHAVTQAEFDVGSLVNTATASGTPPGGGPPLESPPDSTTTTFVPAPGIALAKTSDSATVTALPATIVYSFVVSNTGNVTLADPSIDDALCDAQATYVSGDVDGDTALGVGEAFTFTCSHAVTQTEFDTGSLVNTATASGTPPGGGPPLESPPDSTTTTFEAGPALAVVKTRTDAIAPIVAGSVLTYRIVATNTGNVSLDEVTVSDALIADLICEPVLPATLAVGASVTCTGSYTVTQDDVDGGDVTNTASASGIPPGGTPVDDSDEIVTPIPPAPALELTKTATLDDGNGSGAADAGETIDYAIAVRNTGNVTLTGLVVVDPMGGGTLACAPNTLAPDAVATCDAYSYVVTDADVIAGTPIVNTATGTAQPPTGTPVSDEDDTSTPVGDALADLAILKTGPARSNVGDEVAFTIVVTNLGPNTAVDTLLVDPTPAGLQFVANSGDCATAFPCELGDLAVGDTRTVVSTFLLPDDYSGPDTIVNIASVTSSTPDPTPGDTSSSASTLIGSAPVPVPSPAVIPVDARWATLLLALAMLLLAGPQLRRRG</sequence>
<dbReference type="PANTHER" id="PTHR34819">
    <property type="entry name" value="LARGE CYSTEINE-RICH PERIPLASMIC PROTEIN OMCB"/>
    <property type="match status" value="1"/>
</dbReference>
<feature type="domain" description="DUF7507" evidence="4">
    <location>
        <begin position="1827"/>
        <end position="1928"/>
    </location>
</feature>
<feature type="domain" description="DUF7507" evidence="4">
    <location>
        <begin position="1247"/>
        <end position="1347"/>
    </location>
</feature>
<dbReference type="InterPro" id="IPR001434">
    <property type="entry name" value="OmcB-like_DUF11"/>
</dbReference>
<feature type="region of interest" description="Disordered" evidence="1">
    <location>
        <begin position="2147"/>
        <end position="2167"/>
    </location>
</feature>
<evidence type="ECO:0000259" key="3">
    <source>
        <dbReference type="Pfam" id="PF01345"/>
    </source>
</evidence>
<dbReference type="Proteomes" id="UP000521199">
    <property type="component" value="Unassembled WGS sequence"/>
</dbReference>
<evidence type="ECO:0000313" key="6">
    <source>
        <dbReference type="Proteomes" id="UP000521199"/>
    </source>
</evidence>
<dbReference type="InterPro" id="IPR047589">
    <property type="entry name" value="DUF11_rpt"/>
</dbReference>
<feature type="domain" description="DUF7507" evidence="4">
    <location>
        <begin position="1710"/>
        <end position="1811"/>
    </location>
</feature>
<feature type="domain" description="DUF7507" evidence="4">
    <location>
        <begin position="1596"/>
        <end position="1698"/>
    </location>
</feature>
<dbReference type="InterPro" id="IPR055354">
    <property type="entry name" value="DUF7507"/>
</dbReference>
<feature type="region of interest" description="Disordered" evidence="1">
    <location>
        <begin position="2268"/>
        <end position="2290"/>
    </location>
</feature>